<dbReference type="InterPro" id="IPR038765">
    <property type="entry name" value="Papain-like_cys_pep_sf"/>
</dbReference>
<organism evidence="1 2">
    <name type="scientific">Phytophthora palmivora</name>
    <dbReference type="NCBI Taxonomy" id="4796"/>
    <lineage>
        <taxon>Eukaryota</taxon>
        <taxon>Sar</taxon>
        <taxon>Stramenopiles</taxon>
        <taxon>Oomycota</taxon>
        <taxon>Peronosporomycetes</taxon>
        <taxon>Peronosporales</taxon>
        <taxon>Peronosporaceae</taxon>
        <taxon>Phytophthora</taxon>
    </lineage>
</organism>
<evidence type="ECO:0008006" key="3">
    <source>
        <dbReference type="Google" id="ProtNLM"/>
    </source>
</evidence>
<accession>A0A2P4YRW1</accession>
<dbReference type="AlphaFoldDB" id="A0A2P4YRW1"/>
<dbReference type="Proteomes" id="UP000237271">
    <property type="component" value="Unassembled WGS sequence"/>
</dbReference>
<dbReference type="OrthoDB" id="94677at2759"/>
<reference evidence="1 2" key="1">
    <citation type="journal article" date="2017" name="Genome Biol. Evol.">
        <title>Phytophthora megakarya and P. palmivora, closely related causal agents of cacao black pod rot, underwent increases in genome sizes and gene numbers by different mechanisms.</title>
        <authorList>
            <person name="Ali S.S."/>
            <person name="Shao J."/>
            <person name="Lary D.J."/>
            <person name="Kronmiller B."/>
            <person name="Shen D."/>
            <person name="Strem M.D."/>
            <person name="Amoako-Attah I."/>
            <person name="Akrofi A.Y."/>
            <person name="Begoude B.A."/>
            <person name="Ten Hoopen G.M."/>
            <person name="Coulibaly K."/>
            <person name="Kebe B.I."/>
            <person name="Melnick R.L."/>
            <person name="Guiltinan M.J."/>
            <person name="Tyler B.M."/>
            <person name="Meinhardt L.W."/>
            <person name="Bailey B.A."/>
        </authorList>
    </citation>
    <scope>NUCLEOTIDE SEQUENCE [LARGE SCALE GENOMIC DNA]</scope>
    <source>
        <strain evidence="2">sbr112.9</strain>
    </source>
</reference>
<dbReference type="EMBL" id="NCKW01000389">
    <property type="protein sequence ID" value="POM80561.1"/>
    <property type="molecule type" value="Genomic_DNA"/>
</dbReference>
<dbReference type="SUPFAM" id="SSF54001">
    <property type="entry name" value="Cysteine proteinases"/>
    <property type="match status" value="1"/>
</dbReference>
<evidence type="ECO:0000313" key="1">
    <source>
        <dbReference type="EMBL" id="POM80561.1"/>
    </source>
</evidence>
<name>A0A2P4YRW1_9STRA</name>
<dbReference type="Gene3D" id="3.40.395.10">
    <property type="entry name" value="Adenoviral Proteinase, Chain A"/>
    <property type="match status" value="1"/>
</dbReference>
<sequence>MVDPYHVSGILERYPVIMEDDFMSSRVAHSRCEYVRAGDFDYNFVIPKKLVIKLKAVVEAEKLKCKNRTNFNHRQRDEHPEGYTEEVMAFFPGGSPHFTSGAVYRMAQYHSVTKKCNAWLDDLNWLESTKWSEICAHPELFDEETDCAGIMPDLVSANHQQLAHDIVNVLSKACMSSTFGLPSGDGMVTVENLVGMVARDRMLSDVILNFGIRCICDSIGSCYALDTFAPIIVLLSSGPTGITTYNDMVTPAQLNNIHWVVIIVDLAYQTGAPTVTPYFYEPMCSTAYNSTMESVYKCTVTGFLKSWHDISMPGEPYPVVRNGRWIDGPKQPDGTSCGVLVIAQVYSMLKNNMHFTRVIVTDDEVTIMRLRIMWMIINHPWENTSRNKVAKAVTDTDVELLATIKT</sequence>
<evidence type="ECO:0000313" key="2">
    <source>
        <dbReference type="Proteomes" id="UP000237271"/>
    </source>
</evidence>
<keyword evidence="2" id="KW-1185">Reference proteome</keyword>
<proteinExistence type="predicted"/>
<protein>
    <recommendedName>
        <fullName evidence="3">Ubiquitin-like protease family profile domain-containing protein</fullName>
    </recommendedName>
</protein>
<gene>
    <name evidence="1" type="ORF">PHPALM_1582</name>
</gene>
<comment type="caution">
    <text evidence="1">The sequence shown here is derived from an EMBL/GenBank/DDBJ whole genome shotgun (WGS) entry which is preliminary data.</text>
</comment>